<gene>
    <name evidence="1" type="ORF">CPT03_01275</name>
</gene>
<dbReference type="Proteomes" id="UP000223749">
    <property type="component" value="Chromosome"/>
</dbReference>
<dbReference type="KEGG" id="pgs:CPT03_01275"/>
<evidence type="ECO:0008006" key="3">
    <source>
        <dbReference type="Google" id="ProtNLM"/>
    </source>
</evidence>
<evidence type="ECO:0000313" key="2">
    <source>
        <dbReference type="Proteomes" id="UP000223749"/>
    </source>
</evidence>
<proteinExistence type="predicted"/>
<accession>A0A2D1U0R9</accession>
<keyword evidence="2" id="KW-1185">Reference proteome</keyword>
<dbReference type="PROSITE" id="PS51257">
    <property type="entry name" value="PROKAR_LIPOPROTEIN"/>
    <property type="match status" value="1"/>
</dbReference>
<name>A0A2D1U0R9_9SPHI</name>
<organism evidence="1 2">
    <name type="scientific">Pedobacter ginsengisoli</name>
    <dbReference type="NCBI Taxonomy" id="363852"/>
    <lineage>
        <taxon>Bacteria</taxon>
        <taxon>Pseudomonadati</taxon>
        <taxon>Bacteroidota</taxon>
        <taxon>Sphingobacteriia</taxon>
        <taxon>Sphingobacteriales</taxon>
        <taxon>Sphingobacteriaceae</taxon>
        <taxon>Pedobacter</taxon>
    </lineage>
</organism>
<sequence length="268" mass="30615">MTTLKFKYTLAAIGLIFLIVSCKKRKIRKEEKPVETDKPVITDPVKKQLIPIKFESENLSINLKYIENTAFISEVNSSNGYSVKVTYESQLPYIFKHKNNIVFEAIYFTKTTSQDIKATFFDVDGRVSSPTGSLILKRDINEQLVSILASGNGPSYPYKESSWSYTIAGNLSDIVVKNGAAETTPIKYTHDQKNGIFKNVKHAQLLFLEMGYSFFCADKNNRLSYLNTDKPSEDTDFNYQYNTDDYPKQLTITQSKQTFKITYAELKE</sequence>
<dbReference type="RefSeq" id="WP_099437144.1">
    <property type="nucleotide sequence ID" value="NZ_CP024091.1"/>
</dbReference>
<protein>
    <recommendedName>
        <fullName evidence="3">Lipoprotein</fullName>
    </recommendedName>
</protein>
<dbReference type="AlphaFoldDB" id="A0A2D1U0R9"/>
<reference evidence="1 2" key="1">
    <citation type="submission" date="2017-10" db="EMBL/GenBank/DDBJ databases">
        <title>Whole genome of Pedobacter ginsengisoli T01R-27 isolated from tomato rhizosphere.</title>
        <authorList>
            <person name="Weon H.-Y."/>
            <person name="Lee S.A."/>
            <person name="Sang M.K."/>
            <person name="Song J."/>
        </authorList>
    </citation>
    <scope>NUCLEOTIDE SEQUENCE [LARGE SCALE GENOMIC DNA]</scope>
    <source>
        <strain evidence="1 2">T01R-27</strain>
    </source>
</reference>
<dbReference type="EMBL" id="CP024091">
    <property type="protein sequence ID" value="ATP55190.1"/>
    <property type="molecule type" value="Genomic_DNA"/>
</dbReference>
<evidence type="ECO:0000313" key="1">
    <source>
        <dbReference type="EMBL" id="ATP55190.1"/>
    </source>
</evidence>
<dbReference type="OrthoDB" id="757351at2"/>